<dbReference type="PANTHER" id="PTHR20837:SF0">
    <property type="entry name" value="COILED-COIL AND C2 DOMAIN-CONTAINING PROTEIN 2A"/>
    <property type="match status" value="1"/>
</dbReference>
<reference evidence="7" key="1">
    <citation type="submission" date="2014-05" db="EMBL/GenBank/DDBJ databases">
        <authorList>
            <person name="Chronopoulou M."/>
        </authorList>
    </citation>
    <scope>NUCLEOTIDE SEQUENCE</scope>
    <source>
        <tissue evidence="7">Whole organism</tissue>
    </source>
</reference>
<proteinExistence type="predicted"/>
<dbReference type="PANTHER" id="PTHR20837">
    <property type="entry name" value="CENTROSOMAL PROTEIN-RELATED"/>
    <property type="match status" value="1"/>
</dbReference>
<feature type="compositionally biased region" description="Basic and acidic residues" evidence="2">
    <location>
        <begin position="65"/>
        <end position="79"/>
    </location>
</feature>
<feature type="domain" description="DUF5523" evidence="4">
    <location>
        <begin position="145"/>
        <end position="367"/>
    </location>
</feature>
<dbReference type="InterPro" id="IPR056290">
    <property type="entry name" value="CEPT76/DRC7_peptidase-like_dom"/>
</dbReference>
<dbReference type="GO" id="GO:1904491">
    <property type="term" value="P:protein localization to ciliary transition zone"/>
    <property type="evidence" value="ECO:0007669"/>
    <property type="project" value="TreeGrafter"/>
</dbReference>
<evidence type="ECO:0000313" key="7">
    <source>
        <dbReference type="EMBL" id="CDW39498.1"/>
    </source>
</evidence>
<name>A0A0K2UMJ4_LEPSM</name>
<dbReference type="GO" id="GO:0035869">
    <property type="term" value="C:ciliary transition zone"/>
    <property type="evidence" value="ECO:0007669"/>
    <property type="project" value="TreeGrafter"/>
</dbReference>
<dbReference type="InterPro" id="IPR041510">
    <property type="entry name" value="DUF5523"/>
</dbReference>
<evidence type="ECO:0000259" key="5">
    <source>
        <dbReference type="Pfam" id="PF24652"/>
    </source>
</evidence>
<feature type="region of interest" description="Disordered" evidence="2">
    <location>
        <begin position="202"/>
        <end position="237"/>
    </location>
</feature>
<dbReference type="InterPro" id="IPR056288">
    <property type="entry name" value="CEP76_C"/>
</dbReference>
<evidence type="ECO:0000256" key="2">
    <source>
        <dbReference type="SAM" id="MobiDB-lite"/>
    </source>
</evidence>
<feature type="domain" description="CEP76/DRC7 peptidase-like" evidence="6">
    <location>
        <begin position="1361"/>
        <end position="1478"/>
    </location>
</feature>
<feature type="compositionally biased region" description="Polar residues" evidence="2">
    <location>
        <begin position="1"/>
        <end position="19"/>
    </location>
</feature>
<feature type="domain" description="Centrosomal protein of 76 kDa C-terminal" evidence="5">
    <location>
        <begin position="1507"/>
        <end position="1634"/>
    </location>
</feature>
<dbReference type="Pfam" id="PF24652">
    <property type="entry name" value="CEP76_C"/>
    <property type="match status" value="1"/>
</dbReference>
<feature type="compositionally biased region" description="Basic and acidic residues" evidence="2">
    <location>
        <begin position="147"/>
        <end position="186"/>
    </location>
</feature>
<feature type="compositionally biased region" description="Polar residues" evidence="2">
    <location>
        <begin position="132"/>
        <end position="146"/>
    </location>
</feature>
<dbReference type="Pfam" id="PF17661">
    <property type="entry name" value="DUF5523"/>
    <property type="match status" value="1"/>
</dbReference>
<protein>
    <recommendedName>
        <fullName evidence="8">C2 domain-containing protein</fullName>
    </recommendedName>
</protein>
<evidence type="ECO:0008006" key="8">
    <source>
        <dbReference type="Google" id="ProtNLM"/>
    </source>
</evidence>
<accession>A0A0K2UMJ4</accession>
<dbReference type="Pfam" id="PF24656">
    <property type="entry name" value="CEPT76_peptidase"/>
    <property type="match status" value="1"/>
</dbReference>
<feature type="compositionally biased region" description="Basic residues" evidence="2">
    <location>
        <begin position="54"/>
        <end position="64"/>
    </location>
</feature>
<feature type="compositionally biased region" description="Basic and acidic residues" evidence="2">
    <location>
        <begin position="216"/>
        <end position="237"/>
    </location>
</feature>
<feature type="region of interest" description="Disordered" evidence="2">
    <location>
        <begin position="576"/>
        <end position="601"/>
    </location>
</feature>
<dbReference type="GO" id="GO:1905515">
    <property type="term" value="P:non-motile cilium assembly"/>
    <property type="evidence" value="ECO:0007669"/>
    <property type="project" value="TreeGrafter"/>
</dbReference>
<feature type="domain" description="CC2D2A N-terminal C2" evidence="3">
    <location>
        <begin position="664"/>
        <end position="824"/>
    </location>
</feature>
<dbReference type="InterPro" id="IPR028928">
    <property type="entry name" value="CC2D2AN-C2"/>
</dbReference>
<sequence>MANNATQSTWLENESSSPEETLLKKTKNTKSKNLPPLNASSIQEKDETENEIKKVKKKRSKIKKDKKDTGGTEDPQSKIHEHKMKKNVQVEENNDNEDIESGGYSARNKRKNSILQKFGKRSTSIESHRSDVMNNKNNIVRSSQTSRYEDRFRHEDKSTQDAFAKHREKTKERFEKKGNGSPEISREEAYDFFTKVFIASSQNEEIPTVEDDQNGDNDHEGSNLEAEERSSQEGKDIQKMNVRDILGDKFDHKETVMSSPDIQGTTRSMSSCGLYFPGTKKVPMENKLDGNKQPFFPEEDGIYIGVRPVTVSRNQNKLEKRILTEKKGNLWFGPDRKLISNYESIQRRSSRPPTFDEFNPCLETFYTRPQSPSTLLPSNKRSYLQDTNCQLDLDIASIVFSHHHLFSIEHFLTRKIVEFYEEYKNNLTHRRDSAYDRKLEVLYATLDQINGETKSEDDFENFVEFKNRRIKTYKSEVASIRESRDSSESAERELIKKILTYWKYLRDFRKKQGYSLTSHRILIHKEKVSNPVNEHQRWAQEIDREVDDLQSEFELNKEELENEFTTKMNKWKEFHAAKKEARKRQKQREKDAEKGSGTAELADIAADEKIISTPDIEKPKPVTDFDWELVKEKVTENAFKCRKPPGEPRLYLELTQAQSTAGSTTTIGKEGIHDNREKIRQNAVSKTKISVRVYINGKEACHASPNSLTPEFTCQIGRIFPIQVLQWPETITIQIIEGTLLKSNVLAEVPVPLCDTSTTLESSQMEPITFKSDLKIIHDHLGLGSCIDFPINVDGSDIVSCKISGFIFVRLGWGKSRHGEVLCPPSSLWKPPRSASSLNDPLLEIMDGDGYVDPTKFENWIHKSRIDPNDPSNADLMNRVSEATLKKNFSKLYLNDERHTFDDLSSSNNYFRLDQHSDQFTFTTSDQIENNHRFQLFLLRKSKVPEFKNYKMIPASSKEVPHGLLEAREKRAAATRKDVIGSGNPLRSRSRLYLDKLRTQVSHRFSLVKHRKGHMDIVLEDPIPNAKSLLHMFGEMMPAQRPLRPVRMERQKVLIHDLSGQDIKISLSIVRAFDVPVRVDSESSHSSTSLKTSVSGSKEILRESKVNSFVEARFQGESVRTSSSPGPNPAWNQQLTLNFKSKNNDYSPDSLNKVNDALHLHLFDEIIVDLSPESSDDCEDQIYQRFERKWLGSMIIPFSSIYKNTRIEGTFRLYSPPILLGYERVNTIIGYSEGNNSDSREATFLNVYITIEPALAVPDQSIKEKLDCDEPDGIIELCEKWSKEIGKYHPNRKLNPLVVDVSGKSILMTRYIKTLDPPTEIFSVEGGSTDNNSPEPADQVAWFVSLIPYVPSNALFPGLKNIWPTSNQVMNMMIGSEPEHAVLLTNYFLAMKKRAYLLLGQGIPEGYTAYVLSVEESGDRWLWNSISGERFRVTETFCPLIAVYAVLDDSNIWGNIQTCEHPSRLKWDFFSSSDWLPLFDRSMPNPQSPSVQSDSMVYTPSDPRAAKILKDKLERALRDSLMSLRPKLRTSMNFHGNAVLRKLLPGLEASRGGSAKERKNFLSDHLSELQRISASYKVCGFPLHFAFTEIEDVIKGLRSTGVYCNRDPNVEFALAVDVKPYPNTAMSVWLYIASLVKRS</sequence>
<feature type="region of interest" description="Disordered" evidence="2">
    <location>
        <begin position="1"/>
        <end position="186"/>
    </location>
</feature>
<evidence type="ECO:0000259" key="6">
    <source>
        <dbReference type="Pfam" id="PF24656"/>
    </source>
</evidence>
<dbReference type="Pfam" id="PF15625">
    <property type="entry name" value="CC2D2AN-C2"/>
    <property type="match status" value="1"/>
</dbReference>
<evidence type="ECO:0000259" key="3">
    <source>
        <dbReference type="Pfam" id="PF15625"/>
    </source>
</evidence>
<keyword evidence="1" id="KW-0175">Coiled coil</keyword>
<dbReference type="EMBL" id="HACA01022137">
    <property type="protein sequence ID" value="CDW39498.1"/>
    <property type="molecule type" value="Transcribed_RNA"/>
</dbReference>
<evidence type="ECO:0000256" key="1">
    <source>
        <dbReference type="SAM" id="Coils"/>
    </source>
</evidence>
<dbReference type="InterPro" id="IPR052434">
    <property type="entry name" value="Tectonic-like_complex_comp"/>
</dbReference>
<dbReference type="OrthoDB" id="2162143at2759"/>
<organism evidence="7">
    <name type="scientific">Lepeophtheirus salmonis</name>
    <name type="common">Salmon louse</name>
    <name type="synonym">Caligus salmonis</name>
    <dbReference type="NCBI Taxonomy" id="72036"/>
    <lineage>
        <taxon>Eukaryota</taxon>
        <taxon>Metazoa</taxon>
        <taxon>Ecdysozoa</taxon>
        <taxon>Arthropoda</taxon>
        <taxon>Crustacea</taxon>
        <taxon>Multicrustacea</taxon>
        <taxon>Hexanauplia</taxon>
        <taxon>Copepoda</taxon>
        <taxon>Siphonostomatoida</taxon>
        <taxon>Caligidae</taxon>
        <taxon>Lepeophtheirus</taxon>
    </lineage>
</organism>
<evidence type="ECO:0000259" key="4">
    <source>
        <dbReference type="Pfam" id="PF17661"/>
    </source>
</evidence>
<feature type="coiled-coil region" evidence="1">
    <location>
        <begin position="532"/>
        <end position="559"/>
    </location>
</feature>